<dbReference type="PROSITE" id="PS51217">
    <property type="entry name" value="UVRD_HELICASE_CTER"/>
    <property type="match status" value="1"/>
</dbReference>
<evidence type="ECO:0000256" key="10">
    <source>
        <dbReference type="ARBA" id="ARBA00023235"/>
    </source>
</evidence>
<dbReference type="Gene3D" id="3.90.320.10">
    <property type="match status" value="1"/>
</dbReference>
<dbReference type="GO" id="GO:0033202">
    <property type="term" value="C:DNA helicase complex"/>
    <property type="evidence" value="ECO:0007669"/>
    <property type="project" value="TreeGrafter"/>
</dbReference>
<evidence type="ECO:0000256" key="2">
    <source>
        <dbReference type="ARBA" id="ARBA00022741"/>
    </source>
</evidence>
<dbReference type="SUPFAM" id="SSF52540">
    <property type="entry name" value="P-loop containing nucleoside triphosphate hydrolases"/>
    <property type="match status" value="1"/>
</dbReference>
<protein>
    <recommendedName>
        <fullName evidence="12">DNA 3'-5' helicase</fullName>
        <ecNumber evidence="12">5.6.2.4</ecNumber>
    </recommendedName>
</protein>
<dbReference type="InterPro" id="IPR000212">
    <property type="entry name" value="DNA_helicase_UvrD/REP"/>
</dbReference>
<comment type="catalytic activity">
    <reaction evidence="13">
        <text>ATP + H2O = ADP + phosphate + H(+)</text>
        <dbReference type="Rhea" id="RHEA:13065"/>
        <dbReference type="ChEBI" id="CHEBI:15377"/>
        <dbReference type="ChEBI" id="CHEBI:15378"/>
        <dbReference type="ChEBI" id="CHEBI:30616"/>
        <dbReference type="ChEBI" id="CHEBI:43474"/>
        <dbReference type="ChEBI" id="CHEBI:456216"/>
        <dbReference type="EC" id="5.6.2.4"/>
    </reaction>
</comment>
<dbReference type="NCBIfam" id="TIGR02785">
    <property type="entry name" value="addA_Gpos"/>
    <property type="match status" value="1"/>
</dbReference>
<keyword evidence="5 14" id="KW-0347">Helicase</keyword>
<dbReference type="EC" id="5.6.2.4" evidence="12"/>
<evidence type="ECO:0000256" key="6">
    <source>
        <dbReference type="ARBA" id="ARBA00022839"/>
    </source>
</evidence>
<evidence type="ECO:0000256" key="4">
    <source>
        <dbReference type="ARBA" id="ARBA00022801"/>
    </source>
</evidence>
<reference evidence="17 18" key="1">
    <citation type="submission" date="2018-10" db="EMBL/GenBank/DDBJ databases">
        <title>Anaerotruncus faecis sp. nov., isolated from human feces.</title>
        <authorList>
            <person name="Wang Y.-J."/>
        </authorList>
    </citation>
    <scope>NUCLEOTIDE SEQUENCE [LARGE SCALE GENOMIC DNA]</scope>
    <source>
        <strain evidence="17 18">22A2-44</strain>
    </source>
</reference>
<dbReference type="InterPro" id="IPR014152">
    <property type="entry name" value="AddA"/>
</dbReference>
<dbReference type="GO" id="GO:0003677">
    <property type="term" value="F:DNA binding"/>
    <property type="evidence" value="ECO:0007669"/>
    <property type="project" value="UniProtKB-KW"/>
</dbReference>
<evidence type="ECO:0000256" key="11">
    <source>
        <dbReference type="ARBA" id="ARBA00034617"/>
    </source>
</evidence>
<evidence type="ECO:0000313" key="17">
    <source>
        <dbReference type="EMBL" id="RLL14646.1"/>
    </source>
</evidence>
<keyword evidence="9" id="KW-0234">DNA repair</keyword>
<evidence type="ECO:0000259" key="16">
    <source>
        <dbReference type="PROSITE" id="PS51217"/>
    </source>
</evidence>
<dbReference type="InterPro" id="IPR014016">
    <property type="entry name" value="UvrD-like_ATP-bd"/>
</dbReference>
<dbReference type="SUPFAM" id="SSF52980">
    <property type="entry name" value="Restriction endonuclease-like"/>
    <property type="match status" value="1"/>
</dbReference>
<dbReference type="GO" id="GO:0005524">
    <property type="term" value="F:ATP binding"/>
    <property type="evidence" value="ECO:0007669"/>
    <property type="project" value="UniProtKB-UniRule"/>
</dbReference>
<dbReference type="PANTHER" id="PTHR11070">
    <property type="entry name" value="UVRD / RECB / PCRA DNA HELICASE FAMILY MEMBER"/>
    <property type="match status" value="1"/>
</dbReference>
<dbReference type="PROSITE" id="PS51198">
    <property type="entry name" value="UVRD_HELICASE_ATP_BIND"/>
    <property type="match status" value="1"/>
</dbReference>
<keyword evidence="18" id="KW-1185">Reference proteome</keyword>
<proteinExistence type="predicted"/>
<evidence type="ECO:0000256" key="13">
    <source>
        <dbReference type="ARBA" id="ARBA00048988"/>
    </source>
</evidence>
<accession>A0A498CR55</accession>
<evidence type="ECO:0000313" key="18">
    <source>
        <dbReference type="Proteomes" id="UP000276301"/>
    </source>
</evidence>
<dbReference type="GO" id="GO:0016887">
    <property type="term" value="F:ATP hydrolysis activity"/>
    <property type="evidence" value="ECO:0007669"/>
    <property type="project" value="RHEA"/>
</dbReference>
<dbReference type="InterPro" id="IPR011335">
    <property type="entry name" value="Restrct_endonuc-II-like"/>
</dbReference>
<evidence type="ECO:0000256" key="7">
    <source>
        <dbReference type="ARBA" id="ARBA00022840"/>
    </source>
</evidence>
<evidence type="ECO:0000259" key="15">
    <source>
        <dbReference type="PROSITE" id="PS51198"/>
    </source>
</evidence>
<evidence type="ECO:0000256" key="1">
    <source>
        <dbReference type="ARBA" id="ARBA00022722"/>
    </source>
</evidence>
<dbReference type="AlphaFoldDB" id="A0A498CR55"/>
<organism evidence="17 18">
    <name type="scientific">Anaerotruncus massiliensis</name>
    <name type="common">ex Liu et al. 2021</name>
    <dbReference type="NCBI Taxonomy" id="2321404"/>
    <lineage>
        <taxon>Bacteria</taxon>
        <taxon>Bacillati</taxon>
        <taxon>Bacillota</taxon>
        <taxon>Clostridia</taxon>
        <taxon>Eubacteriales</taxon>
        <taxon>Oscillospiraceae</taxon>
        <taxon>Anaerotruncus</taxon>
    </lineage>
</organism>
<dbReference type="Pfam" id="PF13361">
    <property type="entry name" value="UvrD_C"/>
    <property type="match status" value="1"/>
</dbReference>
<gene>
    <name evidence="17" type="primary">addA</name>
    <name evidence="17" type="ORF">D4A47_01305</name>
</gene>
<feature type="binding site" evidence="14">
    <location>
        <begin position="28"/>
        <end position="35"/>
    </location>
    <ligand>
        <name>ATP</name>
        <dbReference type="ChEBI" id="CHEBI:30616"/>
    </ligand>
</feature>
<evidence type="ECO:0000256" key="5">
    <source>
        <dbReference type="ARBA" id="ARBA00022806"/>
    </source>
</evidence>
<sequence>MRRMAERQWTPRQRDAIEARGGTVLVSAAAGSGKTAVLVERAVGRILDPGQPVDADRLLVVTFSNAAALEMKQRIMARVSALAAEHPENARLRRQQLLLGRAQISTIHAFCSELIRQNFQLLGIASNIRTGDEKELEVLRRDCARGVVEEFFAREDGGRFARLVELLSTGRDDSRVFTTLFSLYDFVRSHPFYHGWMEAKLSYYNEGVPVADSIWGKCILGYASDALGHACALCGCALSLVEEDETLSNAYGGALRADLRQLERVRESVAARDWDGSCKRLGSFVFEKLRPVRGDDPRKGAAQALRKSVRGIVETLRDRQFCATAAEFSEDVADLRPMVETLFELVEAFDRAFTEQKRQKNLMDFSDMEQYAIALLVRPAGEGYVKTPLARAVSERYDEVLVDEFQDTNAAQEIIFRAVSQKERNLFLVGDVKQSIYRFRQACPELFMEKKKRYAPYDGKQFPAKITLGKNFRSAPEVTGGVNFLFSLLMSEEIGEIDYNEEEALIPGRSFPERTPAGCGLRLLDLTGYAGERTRAQVEADYVADEIAGMLERGELVAEGDALRKIRPSDVCILLRSPSGRAQTYLEALQKRGVPVWAEPKSGFLTSKEVAPVVALLRVIDNPLLDVDLAAAMMSALFDFTADEMAHIRLADRRAPLYTAVQRRAGEGDAHCLEFCGTLARLRRFAAGATADAVIRRVYDECGCLAKAQVMRMGASRRANLLLLVQYACDYHASGYRGLSGFVGFVDRLIERGGDFAPAASLSEQADVVRIMSIHRSKGLEFPVVFLCDCAKQFNRQDLNGTTLLHTELGFACVRRDPKLQTQFSTVPMQALRLAIERSMLSEELRVLYVALTRAKQRLILTGTLTRPGEKLAGLACAPEGNGKLPPYQVRGAASYLDWVLMAAVHHPGAAGLLAQYGVEAGAVPAQAAFSAAVLPVGGDPPAAGRTAEETPPPPDPALTGALERRLAWRYPFAPETRIPTKMAVSQISKGELAKSYRFAGRPAFLQERGLTAAQRGSALHKFMQFSDYRAAAKDVAAELERMAREGFLSRQEADAIDAGKLAAFFRSPLAGRIFRADRVWRELRFLAEVGRETLGAYTDLFDAGGKTAVQGVADCVFAEDGGAVIVDYKTDHVRTPAELVERYRVQLELYRKVLGGALGMPVRECVLYSFALSREIII</sequence>
<evidence type="ECO:0000256" key="3">
    <source>
        <dbReference type="ARBA" id="ARBA00022763"/>
    </source>
</evidence>
<dbReference type="InterPro" id="IPR038726">
    <property type="entry name" value="PDDEXK_AddAB-type"/>
</dbReference>
<dbReference type="PANTHER" id="PTHR11070:SF48">
    <property type="entry name" value="ATP-DEPENDENT HELICASE_NUCLEASE SUBUNIT A"/>
    <property type="match status" value="1"/>
</dbReference>
<dbReference type="GO" id="GO:0004527">
    <property type="term" value="F:exonuclease activity"/>
    <property type="evidence" value="ECO:0007669"/>
    <property type="project" value="UniProtKB-KW"/>
</dbReference>
<dbReference type="InterPro" id="IPR027417">
    <property type="entry name" value="P-loop_NTPase"/>
</dbReference>
<evidence type="ECO:0000256" key="9">
    <source>
        <dbReference type="ARBA" id="ARBA00023204"/>
    </source>
</evidence>
<dbReference type="Pfam" id="PF00580">
    <property type="entry name" value="UvrD-helicase"/>
    <property type="match status" value="1"/>
</dbReference>
<dbReference type="Pfam" id="PF12705">
    <property type="entry name" value="PDDEXK_1"/>
    <property type="match status" value="1"/>
</dbReference>
<comment type="catalytic activity">
    <reaction evidence="11">
        <text>Couples ATP hydrolysis with the unwinding of duplex DNA by translocating in the 3'-5' direction.</text>
        <dbReference type="EC" id="5.6.2.4"/>
    </reaction>
</comment>
<keyword evidence="1" id="KW-0540">Nuclease</keyword>
<keyword evidence="3" id="KW-0227">DNA damage</keyword>
<dbReference type="InterPro" id="IPR014017">
    <property type="entry name" value="DNA_helicase_UvrD-like_C"/>
</dbReference>
<feature type="domain" description="UvrD-like helicase C-terminal" evidence="16">
    <location>
        <begin position="492"/>
        <end position="779"/>
    </location>
</feature>
<name>A0A498CR55_9FIRM</name>
<dbReference type="GO" id="GO:0000725">
    <property type="term" value="P:recombinational repair"/>
    <property type="evidence" value="ECO:0007669"/>
    <property type="project" value="TreeGrafter"/>
</dbReference>
<keyword evidence="6 17" id="KW-0269">Exonuclease</keyword>
<comment type="caution">
    <text evidence="17">The sequence shown here is derived from an EMBL/GenBank/DDBJ whole genome shotgun (WGS) entry which is preliminary data.</text>
</comment>
<feature type="domain" description="UvrD-like helicase ATP-binding" evidence="15">
    <location>
        <begin position="7"/>
        <end position="475"/>
    </location>
</feature>
<keyword evidence="2 14" id="KW-0547">Nucleotide-binding</keyword>
<dbReference type="GO" id="GO:0006302">
    <property type="term" value="P:double-strand break repair"/>
    <property type="evidence" value="ECO:0007669"/>
    <property type="project" value="InterPro"/>
</dbReference>
<evidence type="ECO:0000256" key="8">
    <source>
        <dbReference type="ARBA" id="ARBA00023125"/>
    </source>
</evidence>
<dbReference type="Gene3D" id="3.40.50.300">
    <property type="entry name" value="P-loop containing nucleotide triphosphate hydrolases"/>
    <property type="match status" value="4"/>
</dbReference>
<keyword evidence="7 14" id="KW-0067">ATP-binding</keyword>
<evidence type="ECO:0000256" key="14">
    <source>
        <dbReference type="PROSITE-ProRule" id="PRU00560"/>
    </source>
</evidence>
<dbReference type="GO" id="GO:0043138">
    <property type="term" value="F:3'-5' DNA helicase activity"/>
    <property type="evidence" value="ECO:0007669"/>
    <property type="project" value="UniProtKB-EC"/>
</dbReference>
<dbReference type="GO" id="GO:0005829">
    <property type="term" value="C:cytosol"/>
    <property type="evidence" value="ECO:0007669"/>
    <property type="project" value="TreeGrafter"/>
</dbReference>
<evidence type="ECO:0000256" key="12">
    <source>
        <dbReference type="ARBA" id="ARBA00034808"/>
    </source>
</evidence>
<dbReference type="Proteomes" id="UP000276301">
    <property type="component" value="Unassembled WGS sequence"/>
</dbReference>
<keyword evidence="4 14" id="KW-0378">Hydrolase</keyword>
<dbReference type="InterPro" id="IPR011604">
    <property type="entry name" value="PDDEXK-like_dom_sf"/>
</dbReference>
<keyword evidence="10" id="KW-0413">Isomerase</keyword>
<dbReference type="EMBL" id="RCHT01000001">
    <property type="protein sequence ID" value="RLL14646.1"/>
    <property type="molecule type" value="Genomic_DNA"/>
</dbReference>
<keyword evidence="8" id="KW-0238">DNA-binding</keyword>